<keyword evidence="2" id="KW-0804">Transcription</keyword>
<dbReference type="PROSITE" id="PS01111">
    <property type="entry name" value="RNA_POL_K_14KD"/>
    <property type="match status" value="1"/>
</dbReference>
<dbReference type="GO" id="GO:0006366">
    <property type="term" value="P:transcription by RNA polymerase II"/>
    <property type="evidence" value="ECO:0007669"/>
    <property type="project" value="TreeGrafter"/>
</dbReference>
<dbReference type="Proteomes" id="UP001310594">
    <property type="component" value="Unassembled WGS sequence"/>
</dbReference>
<dbReference type="Gene3D" id="3.90.940.10">
    <property type="match status" value="1"/>
</dbReference>
<dbReference type="InterPro" id="IPR006111">
    <property type="entry name" value="Rpo6/Rpb6"/>
</dbReference>
<dbReference type="SUPFAM" id="SSF63562">
    <property type="entry name" value="RPB6/omega subunit-like"/>
    <property type="match status" value="1"/>
</dbReference>
<dbReference type="GO" id="GO:0006360">
    <property type="term" value="P:transcription by RNA polymerase I"/>
    <property type="evidence" value="ECO:0007669"/>
    <property type="project" value="TreeGrafter"/>
</dbReference>
<protein>
    <submittedName>
        <fullName evidence="4">Subunit common to RNA polymerases I, II, and III</fullName>
    </submittedName>
</protein>
<sequence length="167" mass="18113">MSDFGGDEPMGDFGDGEENADNLIEEDDLLENYDADNDAAANGDLDGDHQATTNGDGHGLDSTDYVQNGQNVVEVGEGAEAHGSQKMDNTVKGVKSKKIASGQRTTTPYMTKYERARVLGTRALQISMNAPVLVDVEGETDPLQIAIKELREKKVPLVVRRYLPDGW</sequence>
<dbReference type="PANTHER" id="PTHR47227:SF5">
    <property type="entry name" value="DNA-DIRECTED RNA POLYMERASES I, II, AND III SUBUNIT RPABC2"/>
    <property type="match status" value="1"/>
</dbReference>
<dbReference type="NCBIfam" id="NF002208">
    <property type="entry name" value="PRK01099.1-3"/>
    <property type="match status" value="1"/>
</dbReference>
<dbReference type="PANTHER" id="PTHR47227">
    <property type="entry name" value="DNA-DIRECTED RNA POLYMERASE SUBUNIT K"/>
    <property type="match status" value="1"/>
</dbReference>
<dbReference type="InterPro" id="IPR036161">
    <property type="entry name" value="RPB6/omega-like_sf"/>
</dbReference>
<feature type="compositionally biased region" description="Acidic residues" evidence="3">
    <location>
        <begin position="1"/>
        <end position="37"/>
    </location>
</feature>
<feature type="region of interest" description="Disordered" evidence="3">
    <location>
        <begin position="1"/>
        <end position="103"/>
    </location>
</feature>
<dbReference type="GO" id="GO:0042797">
    <property type="term" value="P:tRNA transcription by RNA polymerase III"/>
    <property type="evidence" value="ECO:0007669"/>
    <property type="project" value="TreeGrafter"/>
</dbReference>
<organism evidence="4 5">
    <name type="scientific">Elasticomyces elasticus</name>
    <dbReference type="NCBI Taxonomy" id="574655"/>
    <lineage>
        <taxon>Eukaryota</taxon>
        <taxon>Fungi</taxon>
        <taxon>Dikarya</taxon>
        <taxon>Ascomycota</taxon>
        <taxon>Pezizomycotina</taxon>
        <taxon>Dothideomycetes</taxon>
        <taxon>Dothideomycetidae</taxon>
        <taxon>Mycosphaerellales</taxon>
        <taxon>Teratosphaeriaceae</taxon>
        <taxon>Elasticomyces</taxon>
    </lineage>
</organism>
<dbReference type="InterPro" id="IPR020708">
    <property type="entry name" value="DNA-dir_RNA_polK_14-18kDa_CS"/>
</dbReference>
<dbReference type="SMART" id="SM01409">
    <property type="entry name" value="RNA_pol_Rpb6"/>
    <property type="match status" value="1"/>
</dbReference>
<comment type="caution">
    <text evidence="4">The sequence shown here is derived from an EMBL/GenBank/DDBJ whole genome shotgun (WGS) entry which is preliminary data.</text>
</comment>
<dbReference type="GO" id="GO:0003677">
    <property type="term" value="F:DNA binding"/>
    <property type="evidence" value="ECO:0007669"/>
    <property type="project" value="InterPro"/>
</dbReference>
<name>A0AAN7WEU9_9PEZI</name>
<evidence type="ECO:0000256" key="1">
    <source>
        <dbReference type="ARBA" id="ARBA00022478"/>
    </source>
</evidence>
<reference evidence="4" key="1">
    <citation type="submission" date="2023-08" db="EMBL/GenBank/DDBJ databases">
        <title>Black Yeasts Isolated from many extreme environments.</title>
        <authorList>
            <person name="Coleine C."/>
            <person name="Stajich J.E."/>
            <person name="Selbmann L."/>
        </authorList>
    </citation>
    <scope>NUCLEOTIDE SEQUENCE</scope>
    <source>
        <strain evidence="4">CCFEE 5810</strain>
    </source>
</reference>
<dbReference type="GO" id="GO:0003899">
    <property type="term" value="F:DNA-directed RNA polymerase activity"/>
    <property type="evidence" value="ECO:0007669"/>
    <property type="project" value="InterPro"/>
</dbReference>
<evidence type="ECO:0000313" key="4">
    <source>
        <dbReference type="EMBL" id="KAK5697430.1"/>
    </source>
</evidence>
<dbReference type="InterPro" id="IPR006110">
    <property type="entry name" value="Pol_omega/Rpo6/RPB6"/>
</dbReference>
<dbReference type="GO" id="GO:0005665">
    <property type="term" value="C:RNA polymerase II, core complex"/>
    <property type="evidence" value="ECO:0007669"/>
    <property type="project" value="TreeGrafter"/>
</dbReference>
<dbReference type="Pfam" id="PF01192">
    <property type="entry name" value="RNA_pol_Rpb6"/>
    <property type="match status" value="1"/>
</dbReference>
<dbReference type="GO" id="GO:0005666">
    <property type="term" value="C:RNA polymerase III complex"/>
    <property type="evidence" value="ECO:0007669"/>
    <property type="project" value="TreeGrafter"/>
</dbReference>
<dbReference type="EMBL" id="JAVRQU010000011">
    <property type="protein sequence ID" value="KAK5697430.1"/>
    <property type="molecule type" value="Genomic_DNA"/>
</dbReference>
<proteinExistence type="inferred from homology"/>
<dbReference type="GO" id="GO:0005736">
    <property type="term" value="C:RNA polymerase I complex"/>
    <property type="evidence" value="ECO:0007669"/>
    <property type="project" value="TreeGrafter"/>
</dbReference>
<evidence type="ECO:0000313" key="5">
    <source>
        <dbReference type="Proteomes" id="UP001310594"/>
    </source>
</evidence>
<dbReference type="AlphaFoldDB" id="A0AAN7WEU9"/>
<evidence type="ECO:0000256" key="3">
    <source>
        <dbReference type="SAM" id="MobiDB-lite"/>
    </source>
</evidence>
<gene>
    <name evidence="4" type="primary">RPO26</name>
    <name evidence="4" type="ORF">LTR97_007568</name>
</gene>
<dbReference type="HAMAP" id="MF_00192">
    <property type="entry name" value="RNApol_arch_Rpo6"/>
    <property type="match status" value="1"/>
</dbReference>
<keyword evidence="1" id="KW-0240">DNA-directed RNA polymerase</keyword>
<evidence type="ECO:0000256" key="2">
    <source>
        <dbReference type="ARBA" id="ARBA00023163"/>
    </source>
</evidence>
<accession>A0AAN7WEU9</accession>